<dbReference type="EMBL" id="AM406670">
    <property type="protein sequence ID" value="CAL94934.1"/>
    <property type="molecule type" value="Genomic_DNA"/>
</dbReference>
<name>A1K7X9_AZOSB</name>
<dbReference type="Pfam" id="PF07388">
    <property type="entry name" value="A-2_8-polyST"/>
    <property type="match status" value="1"/>
</dbReference>
<dbReference type="KEGG" id="azo:azo2317"/>
<gene>
    <name evidence="1" type="ordered locus">azo2317</name>
</gene>
<organism evidence="1 2">
    <name type="scientific">Azoarcus sp. (strain BH72)</name>
    <dbReference type="NCBI Taxonomy" id="418699"/>
    <lineage>
        <taxon>Bacteria</taxon>
        <taxon>Pseudomonadati</taxon>
        <taxon>Pseudomonadota</taxon>
        <taxon>Betaproteobacteria</taxon>
        <taxon>Rhodocyclales</taxon>
        <taxon>Zoogloeaceae</taxon>
        <taxon>Azoarcus</taxon>
    </lineage>
</organism>
<protein>
    <recommendedName>
        <fullName evidence="3">Glycosyltransferase family 52</fullName>
    </recommendedName>
</protein>
<evidence type="ECO:0000313" key="1">
    <source>
        <dbReference type="EMBL" id="CAL94934.1"/>
    </source>
</evidence>
<dbReference type="eggNOG" id="ENOG502Z9JG">
    <property type="taxonomic scope" value="Bacteria"/>
</dbReference>
<reference evidence="1 2" key="1">
    <citation type="journal article" date="2006" name="Nat. Biotechnol.">
        <title>Complete genome of the mutualistic, N2-fixing grass endophyte Azoarcus sp. strain BH72.</title>
        <authorList>
            <person name="Krause A."/>
            <person name="Ramakumar A."/>
            <person name="Bartels D."/>
            <person name="Battistoni F."/>
            <person name="Bekel T."/>
            <person name="Boch J."/>
            <person name="Boehm M."/>
            <person name="Friedrich F."/>
            <person name="Hurek T."/>
            <person name="Krause L."/>
            <person name="Linke B."/>
            <person name="McHardy A.C."/>
            <person name="Sarkar A."/>
            <person name="Schneiker S."/>
            <person name="Syed A.A."/>
            <person name="Thauer R."/>
            <person name="Vorhoelter F.-J."/>
            <person name="Weidner S."/>
            <person name="Puehler A."/>
            <person name="Reinhold-Hurek B."/>
            <person name="Kaiser O."/>
            <person name="Goesmann A."/>
        </authorList>
    </citation>
    <scope>NUCLEOTIDE SEQUENCE [LARGE SCALE GENOMIC DNA]</scope>
    <source>
        <strain evidence="1 2">BH72</strain>
    </source>
</reference>
<dbReference type="InterPro" id="IPR010866">
    <property type="entry name" value="A-2_8-polyST"/>
</dbReference>
<dbReference type="STRING" id="62928.azo2317"/>
<dbReference type="RefSeq" id="WP_011766048.1">
    <property type="nucleotide sequence ID" value="NC_008702.1"/>
</dbReference>
<dbReference type="Proteomes" id="UP000002588">
    <property type="component" value="Chromosome"/>
</dbReference>
<dbReference type="HOGENOM" id="CLU_813420_0_0_4"/>
<keyword evidence="2" id="KW-1185">Reference proteome</keyword>
<evidence type="ECO:0008006" key="3">
    <source>
        <dbReference type="Google" id="ProtNLM"/>
    </source>
</evidence>
<evidence type="ECO:0000313" key="2">
    <source>
        <dbReference type="Proteomes" id="UP000002588"/>
    </source>
</evidence>
<dbReference type="AlphaFoldDB" id="A1K7X9"/>
<accession>A1K7X9</accession>
<sequence>MKPLHAARLPLWRPALPDAAAEGGALAASLPPSPGVGLGGDSVLRAAPSPAPAVAAGTVALYFVASPLQYLAARRVAATAEAGSRQVLVWYKHSVANIVRTEEWDAAAFMPWPRWEPLPGAFGRHRRLRANIVLVAGLVGHCERLHIHSAVFDTEAINYFLRALPPACGARSMHARILPDGIISTRRYPLSLARRLAQLGRKLRRLAALELDYWCFGGDRIGSDAPFCDRIYVLPGLPHAYPAHKVAVLPPLVEAGQDAAAAGGPRRALVIGQPLTAFGLMRAEDLAAVTAEIRARLDALGIDAVDYKPHPKDRQHELTHPDYRTVAPAEPLERFMAARHYHAVLGVRSSALLFARQLYGADTVVEACGWSRIRFKSAAEREDMARSFEAVGVVLRP</sequence>
<proteinExistence type="predicted"/>